<proteinExistence type="predicted"/>
<dbReference type="Proteomes" id="UP001595823">
    <property type="component" value="Unassembled WGS sequence"/>
</dbReference>
<comment type="caution">
    <text evidence="1">The sequence shown here is derived from an EMBL/GenBank/DDBJ whole genome shotgun (WGS) entry which is preliminary data.</text>
</comment>
<organism evidence="1 2">
    <name type="scientific">Salininema proteolyticum</name>
    <dbReference type="NCBI Taxonomy" id="1607685"/>
    <lineage>
        <taxon>Bacteria</taxon>
        <taxon>Bacillati</taxon>
        <taxon>Actinomycetota</taxon>
        <taxon>Actinomycetes</taxon>
        <taxon>Glycomycetales</taxon>
        <taxon>Glycomycetaceae</taxon>
        <taxon>Salininema</taxon>
    </lineage>
</organism>
<keyword evidence="2" id="KW-1185">Reference proteome</keyword>
<evidence type="ECO:0000313" key="2">
    <source>
        <dbReference type="Proteomes" id="UP001595823"/>
    </source>
</evidence>
<protein>
    <submittedName>
        <fullName evidence="1">Uncharacterized protein</fullName>
    </submittedName>
</protein>
<reference evidence="2" key="1">
    <citation type="journal article" date="2019" name="Int. J. Syst. Evol. Microbiol.">
        <title>The Global Catalogue of Microorganisms (GCM) 10K type strain sequencing project: providing services to taxonomists for standard genome sequencing and annotation.</title>
        <authorList>
            <consortium name="The Broad Institute Genomics Platform"/>
            <consortium name="The Broad Institute Genome Sequencing Center for Infectious Disease"/>
            <person name="Wu L."/>
            <person name="Ma J."/>
        </authorList>
    </citation>
    <scope>NUCLEOTIDE SEQUENCE [LARGE SCALE GENOMIC DNA]</scope>
    <source>
        <strain evidence="2">IBRC-M 10908</strain>
    </source>
</reference>
<dbReference type="RefSeq" id="WP_380620325.1">
    <property type="nucleotide sequence ID" value="NZ_JBHSDK010000013.1"/>
</dbReference>
<dbReference type="EMBL" id="JBHSDK010000013">
    <property type="protein sequence ID" value="MFC4335462.1"/>
    <property type="molecule type" value="Genomic_DNA"/>
</dbReference>
<accession>A0ABV8TYA8</accession>
<gene>
    <name evidence="1" type="ORF">ACFPET_09655</name>
</gene>
<evidence type="ECO:0000313" key="1">
    <source>
        <dbReference type="EMBL" id="MFC4335462.1"/>
    </source>
</evidence>
<name>A0ABV8TYA8_9ACTN</name>
<sequence>MNGEPEIHEFRPGLVSGNGSVDSGPIFAAVYGTLTGGSALSDPDPYALFRDRSEAMGWLTEERDGGLWGMNDAGRGETGSGMAAWFQVGVDGSNVERTSVPIEPLLACAADVVSWMGDLDLDAVQVLVPTGLANGKVLASRRTPFAFDEIDVVDRDRMRATVDGGQAVDLSERGEAIADRLSDQNVFTAIATGAEASSRARTLPFDDSFWVGPPHRPAVLDGTLPEWSLAIVGWLAAIITDSVADCGVNTPIVVTVERR</sequence>